<sequence>MISNKNKKPINALMMNLGIVLLIWTTYAYITTANHLHIIPILLSILTINLAGSMWYTTGHLDETDNIIKAIETK</sequence>
<keyword evidence="1" id="KW-1133">Transmembrane helix</keyword>
<dbReference type="EMBL" id="LAZR01000534">
    <property type="protein sequence ID" value="KKN65113.1"/>
    <property type="molecule type" value="Genomic_DNA"/>
</dbReference>
<gene>
    <name evidence="2" type="ORF">LCGC14_0485010</name>
</gene>
<protein>
    <submittedName>
        <fullName evidence="2">Uncharacterized protein</fullName>
    </submittedName>
</protein>
<organism evidence="2">
    <name type="scientific">marine sediment metagenome</name>
    <dbReference type="NCBI Taxonomy" id="412755"/>
    <lineage>
        <taxon>unclassified sequences</taxon>
        <taxon>metagenomes</taxon>
        <taxon>ecological metagenomes</taxon>
    </lineage>
</organism>
<dbReference type="AlphaFoldDB" id="A0A0F9VH25"/>
<feature type="transmembrane region" description="Helical" evidence="1">
    <location>
        <begin position="36"/>
        <end position="56"/>
    </location>
</feature>
<reference evidence="2" key="1">
    <citation type="journal article" date="2015" name="Nature">
        <title>Complex archaea that bridge the gap between prokaryotes and eukaryotes.</title>
        <authorList>
            <person name="Spang A."/>
            <person name="Saw J.H."/>
            <person name="Jorgensen S.L."/>
            <person name="Zaremba-Niedzwiedzka K."/>
            <person name="Martijn J."/>
            <person name="Lind A.E."/>
            <person name="van Eijk R."/>
            <person name="Schleper C."/>
            <person name="Guy L."/>
            <person name="Ettema T.J."/>
        </authorList>
    </citation>
    <scope>NUCLEOTIDE SEQUENCE</scope>
</reference>
<proteinExistence type="predicted"/>
<keyword evidence="1" id="KW-0472">Membrane</keyword>
<name>A0A0F9VH25_9ZZZZ</name>
<feature type="transmembrane region" description="Helical" evidence="1">
    <location>
        <begin position="12"/>
        <end position="30"/>
    </location>
</feature>
<evidence type="ECO:0000256" key="1">
    <source>
        <dbReference type="SAM" id="Phobius"/>
    </source>
</evidence>
<evidence type="ECO:0000313" key="2">
    <source>
        <dbReference type="EMBL" id="KKN65113.1"/>
    </source>
</evidence>
<keyword evidence="1" id="KW-0812">Transmembrane</keyword>
<comment type="caution">
    <text evidence="2">The sequence shown here is derived from an EMBL/GenBank/DDBJ whole genome shotgun (WGS) entry which is preliminary data.</text>
</comment>
<accession>A0A0F9VH25</accession>